<keyword evidence="3" id="KW-1185">Reference proteome</keyword>
<evidence type="ECO:0000313" key="2">
    <source>
        <dbReference type="EMBL" id="AWY08350.1"/>
    </source>
</evidence>
<proteinExistence type="predicted"/>
<reference evidence="2 3" key="1">
    <citation type="submission" date="2018-04" db="EMBL/GenBank/DDBJ databases">
        <authorList>
            <person name="Go L.Y."/>
            <person name="Mitchell J.A."/>
        </authorList>
    </citation>
    <scope>NUCLEOTIDE SEQUENCE [LARGE SCALE GENOMIC DNA]</scope>
</reference>
<dbReference type="EMBL" id="MH248138">
    <property type="protein sequence ID" value="AWY08350.1"/>
    <property type="molecule type" value="Genomic_DNA"/>
</dbReference>
<sequence>MASTNGGTRGAGSRSGVVDNSAKSAKAARSDRPIAAASASPAYSQVNVAIAAGSVAVSLSARATNISVANEDLTSVLSRLGLYEPTPSTREDFPITENVLEVLTSQVTVNIRSLQRMLETSINGPDCGEKDCEDDQEEATGNISQTSYGRSFFYAADTASAQLRDVRRKLERLRTSLLGERPTAELKTAANDGTGSLYASVSVLCDNMDNTVNQINELVAEIRNTLLGE</sequence>
<feature type="region of interest" description="Disordered" evidence="1">
    <location>
        <begin position="1"/>
        <end position="36"/>
    </location>
</feature>
<organism evidence="2 3">
    <name type="scientific">Erwinia phage vB_EamM_Alexandra</name>
    <dbReference type="NCBI Taxonomy" id="2201424"/>
    <lineage>
        <taxon>Viruses</taxon>
        <taxon>Duplodnaviria</taxon>
        <taxon>Heunggongvirae</taxon>
        <taxon>Uroviricota</taxon>
        <taxon>Caudoviricetes</taxon>
        <taxon>Alexandravirus</taxon>
        <taxon>Alexandravirus alexandra</taxon>
    </lineage>
</organism>
<dbReference type="Proteomes" id="UP000251795">
    <property type="component" value="Segment"/>
</dbReference>
<evidence type="ECO:0000313" key="3">
    <source>
        <dbReference type="Proteomes" id="UP000251795"/>
    </source>
</evidence>
<evidence type="ECO:0000256" key="1">
    <source>
        <dbReference type="SAM" id="MobiDB-lite"/>
    </source>
</evidence>
<name>A0A2Z4QDK1_9CAUD</name>
<gene>
    <name evidence="2" type="ORF">Alexandra_72</name>
</gene>
<feature type="compositionally biased region" description="Low complexity" evidence="1">
    <location>
        <begin position="21"/>
        <end position="36"/>
    </location>
</feature>
<accession>A0A2Z4QDK1</accession>
<protein>
    <submittedName>
        <fullName evidence="2">Uncharacterized protein</fullName>
    </submittedName>
</protein>